<protein>
    <submittedName>
        <fullName evidence="2">Hydrolase</fullName>
    </submittedName>
</protein>
<dbReference type="AlphaFoldDB" id="A0A5S9F689"/>
<dbReference type="Gene3D" id="1.10.4080.10">
    <property type="entry name" value="ADP-ribosylation/Crystallin J1"/>
    <property type="match status" value="1"/>
</dbReference>
<evidence type="ECO:0000313" key="2">
    <source>
        <dbReference type="EMBL" id="BBM87428.1"/>
    </source>
</evidence>
<keyword evidence="2" id="KW-0378">Hydrolase</keyword>
<keyword evidence="1" id="KW-0460">Magnesium</keyword>
<dbReference type="SUPFAM" id="SSF101478">
    <property type="entry name" value="ADP-ribosylglycohydrolase"/>
    <property type="match status" value="1"/>
</dbReference>
<feature type="binding site" evidence="1">
    <location>
        <position position="49"/>
    </location>
    <ligand>
        <name>Mg(2+)</name>
        <dbReference type="ChEBI" id="CHEBI:18420"/>
        <label>1</label>
    </ligand>
</feature>
<keyword evidence="3" id="KW-1185">Reference proteome</keyword>
<name>A0A5S9F689_UABAM</name>
<evidence type="ECO:0000256" key="1">
    <source>
        <dbReference type="PIRSR" id="PIRSR605502-1"/>
    </source>
</evidence>
<feature type="binding site" evidence="1">
    <location>
        <position position="263"/>
    </location>
    <ligand>
        <name>Mg(2+)</name>
        <dbReference type="ChEBI" id="CHEBI:18420"/>
        <label>1</label>
    </ligand>
</feature>
<dbReference type="OrthoDB" id="9798107at2"/>
<comment type="cofactor">
    <cofactor evidence="1">
        <name>Mg(2+)</name>
        <dbReference type="ChEBI" id="CHEBI:18420"/>
    </cofactor>
    <text evidence="1">Binds 2 magnesium ions per subunit.</text>
</comment>
<gene>
    <name evidence="2" type="ORF">UABAM_05837</name>
</gene>
<dbReference type="PANTHER" id="PTHR16222:SF12">
    <property type="entry name" value="ADP-RIBOSYLGLYCOHYDROLASE-RELATED"/>
    <property type="match status" value="1"/>
</dbReference>
<dbReference type="InterPro" id="IPR050792">
    <property type="entry name" value="ADP-ribosylglycohydrolase"/>
</dbReference>
<dbReference type="Pfam" id="PF03747">
    <property type="entry name" value="ADP_ribosyl_GH"/>
    <property type="match status" value="1"/>
</dbReference>
<accession>A0A5S9F689</accession>
<feature type="binding site" evidence="1">
    <location>
        <position position="48"/>
    </location>
    <ligand>
        <name>Mg(2+)</name>
        <dbReference type="ChEBI" id="CHEBI:18420"/>
        <label>1</label>
    </ligand>
</feature>
<organism evidence="2 3">
    <name type="scientific">Uabimicrobium amorphum</name>
    <dbReference type="NCBI Taxonomy" id="2596890"/>
    <lineage>
        <taxon>Bacteria</taxon>
        <taxon>Pseudomonadati</taxon>
        <taxon>Planctomycetota</taxon>
        <taxon>Candidatus Uabimicrobiia</taxon>
        <taxon>Candidatus Uabimicrobiales</taxon>
        <taxon>Candidatus Uabimicrobiaceae</taxon>
        <taxon>Candidatus Uabimicrobium</taxon>
    </lineage>
</organism>
<dbReference type="KEGG" id="uam:UABAM_05837"/>
<dbReference type="InterPro" id="IPR036705">
    <property type="entry name" value="Ribosyl_crysJ1_sf"/>
</dbReference>
<dbReference type="InterPro" id="IPR005502">
    <property type="entry name" value="Ribosyl_crysJ1"/>
</dbReference>
<feature type="binding site" evidence="1">
    <location>
        <position position="260"/>
    </location>
    <ligand>
        <name>Mg(2+)</name>
        <dbReference type="ChEBI" id="CHEBI:18420"/>
        <label>1</label>
    </ligand>
</feature>
<dbReference type="EMBL" id="AP019860">
    <property type="protein sequence ID" value="BBM87428.1"/>
    <property type="molecule type" value="Genomic_DNA"/>
</dbReference>
<feature type="binding site" evidence="1">
    <location>
        <position position="262"/>
    </location>
    <ligand>
        <name>Mg(2+)</name>
        <dbReference type="ChEBI" id="CHEBI:18420"/>
        <label>1</label>
    </ligand>
</feature>
<proteinExistence type="predicted"/>
<reference evidence="2 3" key="1">
    <citation type="submission" date="2019-08" db="EMBL/GenBank/DDBJ databases">
        <title>Complete genome sequence of Candidatus Uab amorphum.</title>
        <authorList>
            <person name="Shiratori T."/>
            <person name="Suzuki S."/>
            <person name="Kakizawa Y."/>
            <person name="Ishida K."/>
        </authorList>
    </citation>
    <scope>NUCLEOTIDE SEQUENCE [LARGE SCALE GENOMIC DNA]</scope>
    <source>
        <strain evidence="2 3">SRT547</strain>
    </source>
</reference>
<keyword evidence="1" id="KW-0479">Metal-binding</keyword>
<dbReference type="RefSeq" id="WP_151971449.1">
    <property type="nucleotide sequence ID" value="NZ_AP019860.1"/>
</dbReference>
<dbReference type="PANTHER" id="PTHR16222">
    <property type="entry name" value="ADP-RIBOSYLGLYCOHYDROLASE"/>
    <property type="match status" value="1"/>
</dbReference>
<feature type="binding site" evidence="1">
    <location>
        <position position="50"/>
    </location>
    <ligand>
        <name>Mg(2+)</name>
        <dbReference type="ChEBI" id="CHEBI:18420"/>
        <label>1</label>
    </ligand>
</feature>
<dbReference type="Proteomes" id="UP000326354">
    <property type="component" value="Chromosome"/>
</dbReference>
<dbReference type="GO" id="GO:0046872">
    <property type="term" value="F:metal ion binding"/>
    <property type="evidence" value="ECO:0007669"/>
    <property type="project" value="UniProtKB-KW"/>
</dbReference>
<evidence type="ECO:0000313" key="3">
    <source>
        <dbReference type="Proteomes" id="UP000326354"/>
    </source>
</evidence>
<dbReference type="GO" id="GO:0016787">
    <property type="term" value="F:hydrolase activity"/>
    <property type="evidence" value="ECO:0007669"/>
    <property type="project" value="UniProtKB-KW"/>
</dbReference>
<sequence length="302" mass="32878">MQKLPRAQLALEGLSVGDAFGQKFFGNYDEVVRKIEERVIPQAPWHLTDDSIMGIAIVETLQKHDGIDQDYFAQCLAKNYKKNIYRGYGGMAHSILQAIYQGQDWRIVSPSVFDGSGSYGNGAAMRIAPLGGYFADHIPLLKKHALLSGEVTHAHLEGKVGGLAVALAASWAFNHQGNATISHDMLHFVVEHLPDSDVKSGIAKACELPLSYKVETATAALGNGSQISAQDTVPFTLWCAARHINDFEEAMWATVSGLGDRDTTCAIVGGIVALSVGEQGIPKEWLQARESLTNWEGRESQW</sequence>